<evidence type="ECO:0000313" key="1">
    <source>
        <dbReference type="EMBL" id="KAF2073901.1"/>
    </source>
</evidence>
<dbReference type="AlphaFoldDB" id="A0A8J4Q4Q6"/>
<sequence>MLSRDLFKSSMPIGLLPLDAYEKDGNLIMIMEIIVERPCDRQNFIFGQRWCGDLKKVIQFKNQVGVPKVNLTDGILTITIPKYESNLILKVDQELHPKFN</sequence>
<dbReference type="SUPFAM" id="SSF49764">
    <property type="entry name" value="HSP20-like chaperones"/>
    <property type="match status" value="1"/>
</dbReference>
<protein>
    <submittedName>
        <fullName evidence="1">Uncharacterized protein</fullName>
    </submittedName>
</protein>
<dbReference type="Proteomes" id="UP000695562">
    <property type="component" value="Unassembled WGS sequence"/>
</dbReference>
<gene>
    <name evidence="1" type="ORF">CYY_004789</name>
</gene>
<name>A0A8J4Q4Q6_9MYCE</name>
<reference evidence="1" key="1">
    <citation type="submission" date="2020-01" db="EMBL/GenBank/DDBJ databases">
        <title>Development of genomics and gene disruption for Polysphondylium violaceum indicates a role for the polyketide synthase stlB in stalk morphogenesis.</title>
        <authorList>
            <person name="Narita B."/>
            <person name="Kawabe Y."/>
            <person name="Kin K."/>
            <person name="Saito T."/>
            <person name="Gibbs R."/>
            <person name="Kuspa A."/>
            <person name="Muzny D."/>
            <person name="Queller D."/>
            <person name="Richards S."/>
            <person name="Strassman J."/>
            <person name="Sucgang R."/>
            <person name="Worley K."/>
            <person name="Schaap P."/>
        </authorList>
    </citation>
    <scope>NUCLEOTIDE SEQUENCE</scope>
    <source>
        <strain evidence="1">QSvi11</strain>
    </source>
</reference>
<organism evidence="1 2">
    <name type="scientific">Polysphondylium violaceum</name>
    <dbReference type="NCBI Taxonomy" id="133409"/>
    <lineage>
        <taxon>Eukaryota</taxon>
        <taxon>Amoebozoa</taxon>
        <taxon>Evosea</taxon>
        <taxon>Eumycetozoa</taxon>
        <taxon>Dictyostelia</taxon>
        <taxon>Dictyosteliales</taxon>
        <taxon>Dictyosteliaceae</taxon>
        <taxon>Polysphondylium</taxon>
    </lineage>
</organism>
<dbReference type="EMBL" id="AJWJ01000176">
    <property type="protein sequence ID" value="KAF2073901.1"/>
    <property type="molecule type" value="Genomic_DNA"/>
</dbReference>
<dbReference type="InterPro" id="IPR008978">
    <property type="entry name" value="HSP20-like_chaperone"/>
</dbReference>
<keyword evidence="2" id="KW-1185">Reference proteome</keyword>
<accession>A0A8J4Q4Q6</accession>
<evidence type="ECO:0000313" key="2">
    <source>
        <dbReference type="Proteomes" id="UP000695562"/>
    </source>
</evidence>
<comment type="caution">
    <text evidence="1">The sequence shown here is derived from an EMBL/GenBank/DDBJ whole genome shotgun (WGS) entry which is preliminary data.</text>
</comment>
<proteinExistence type="predicted"/>